<evidence type="ECO:0000313" key="3">
    <source>
        <dbReference type="Proteomes" id="UP000076842"/>
    </source>
</evidence>
<dbReference type="InterPro" id="IPR027417">
    <property type="entry name" value="P-loop_NTPase"/>
</dbReference>
<dbReference type="AlphaFoldDB" id="A0A165F0W2"/>
<dbReference type="GO" id="GO:0070192">
    <property type="term" value="P:chromosome organization involved in meiotic cell cycle"/>
    <property type="evidence" value="ECO:0007669"/>
    <property type="project" value="TreeGrafter"/>
</dbReference>
<gene>
    <name evidence="2" type="ORF">CALCODRAFT_498017</name>
</gene>
<dbReference type="GO" id="GO:0006312">
    <property type="term" value="P:mitotic recombination"/>
    <property type="evidence" value="ECO:0007669"/>
    <property type="project" value="TreeGrafter"/>
</dbReference>
<dbReference type="GO" id="GO:0000730">
    <property type="term" value="P:DNA recombinase assembly"/>
    <property type="evidence" value="ECO:0007669"/>
    <property type="project" value="TreeGrafter"/>
</dbReference>
<dbReference type="Pfam" id="PF08423">
    <property type="entry name" value="Rad51"/>
    <property type="match status" value="1"/>
</dbReference>
<dbReference type="GO" id="GO:0007131">
    <property type="term" value="P:reciprocal meiotic recombination"/>
    <property type="evidence" value="ECO:0007669"/>
    <property type="project" value="TreeGrafter"/>
</dbReference>
<dbReference type="SUPFAM" id="SSF52540">
    <property type="entry name" value="P-loop containing nucleoside triphosphate hydrolases"/>
    <property type="match status" value="1"/>
</dbReference>
<dbReference type="GO" id="GO:0003697">
    <property type="term" value="F:single-stranded DNA binding"/>
    <property type="evidence" value="ECO:0007669"/>
    <property type="project" value="TreeGrafter"/>
</dbReference>
<dbReference type="OrthoDB" id="2775633at2759"/>
<dbReference type="GO" id="GO:0003690">
    <property type="term" value="F:double-stranded DNA binding"/>
    <property type="evidence" value="ECO:0007669"/>
    <property type="project" value="TreeGrafter"/>
</dbReference>
<keyword evidence="3" id="KW-1185">Reference proteome</keyword>
<evidence type="ECO:0000259" key="1">
    <source>
        <dbReference type="Pfam" id="PF08423"/>
    </source>
</evidence>
<name>A0A165F0W2_9BASI</name>
<dbReference type="GO" id="GO:0042148">
    <property type="term" value="P:DNA strand invasion"/>
    <property type="evidence" value="ECO:0007669"/>
    <property type="project" value="TreeGrafter"/>
</dbReference>
<dbReference type="InterPro" id="IPR013632">
    <property type="entry name" value="Rad51_C"/>
</dbReference>
<dbReference type="EMBL" id="KV423986">
    <property type="protein sequence ID" value="KZT55950.1"/>
    <property type="molecule type" value="Genomic_DNA"/>
</dbReference>
<proteinExistence type="predicted"/>
<evidence type="ECO:0000313" key="2">
    <source>
        <dbReference type="EMBL" id="KZT55950.1"/>
    </source>
</evidence>
<dbReference type="STRING" id="1353952.A0A165F0W2"/>
<dbReference type="PANTHER" id="PTHR22942">
    <property type="entry name" value="RECA/RAD51/RADA DNA STRAND-PAIRING FAMILY MEMBER"/>
    <property type="match status" value="1"/>
</dbReference>
<organism evidence="2 3">
    <name type="scientific">Calocera cornea HHB12733</name>
    <dbReference type="NCBI Taxonomy" id="1353952"/>
    <lineage>
        <taxon>Eukaryota</taxon>
        <taxon>Fungi</taxon>
        <taxon>Dikarya</taxon>
        <taxon>Basidiomycota</taxon>
        <taxon>Agaricomycotina</taxon>
        <taxon>Dacrymycetes</taxon>
        <taxon>Dacrymycetales</taxon>
        <taxon>Dacrymycetaceae</taxon>
        <taxon>Calocera</taxon>
    </lineage>
</organism>
<dbReference type="InParanoid" id="A0A165F0W2"/>
<dbReference type="Gene3D" id="3.40.50.300">
    <property type="entry name" value="P-loop containing nucleotide triphosphate hydrolases"/>
    <property type="match status" value="1"/>
</dbReference>
<dbReference type="PANTHER" id="PTHR22942:SF39">
    <property type="entry name" value="DNA REPAIR PROTEIN RAD51 HOMOLOG 1"/>
    <property type="match status" value="1"/>
</dbReference>
<dbReference type="GO" id="GO:0008094">
    <property type="term" value="F:ATP-dependent activity, acting on DNA"/>
    <property type="evidence" value="ECO:0007669"/>
    <property type="project" value="TreeGrafter"/>
</dbReference>
<sequence length="65" mass="7211">MSNIRNSFSLMIIDSATAHYRTDFLGRGELAARQNHLGKHLRTLARLADEVSQLTPHVAHSLSIA</sequence>
<reference evidence="2 3" key="1">
    <citation type="journal article" date="2016" name="Mol. Biol. Evol.">
        <title>Comparative Genomics of Early-Diverging Mushroom-Forming Fungi Provides Insights into the Origins of Lignocellulose Decay Capabilities.</title>
        <authorList>
            <person name="Nagy L.G."/>
            <person name="Riley R."/>
            <person name="Tritt A."/>
            <person name="Adam C."/>
            <person name="Daum C."/>
            <person name="Floudas D."/>
            <person name="Sun H."/>
            <person name="Yadav J.S."/>
            <person name="Pangilinan J."/>
            <person name="Larsson K.H."/>
            <person name="Matsuura K."/>
            <person name="Barry K."/>
            <person name="Labutti K."/>
            <person name="Kuo R."/>
            <person name="Ohm R.A."/>
            <person name="Bhattacharya S.S."/>
            <person name="Shirouzu T."/>
            <person name="Yoshinaga Y."/>
            <person name="Martin F.M."/>
            <person name="Grigoriev I.V."/>
            <person name="Hibbett D.S."/>
        </authorList>
    </citation>
    <scope>NUCLEOTIDE SEQUENCE [LARGE SCALE GENOMIC DNA]</scope>
    <source>
        <strain evidence="2 3">HHB12733</strain>
    </source>
</reference>
<dbReference type="GO" id="GO:0000794">
    <property type="term" value="C:condensed nuclear chromosome"/>
    <property type="evidence" value="ECO:0007669"/>
    <property type="project" value="TreeGrafter"/>
</dbReference>
<dbReference type="GO" id="GO:0000150">
    <property type="term" value="F:DNA strand exchange activity"/>
    <property type="evidence" value="ECO:0007669"/>
    <property type="project" value="TreeGrafter"/>
</dbReference>
<feature type="domain" description="Rad51-like C-terminal" evidence="1">
    <location>
        <begin position="5"/>
        <end position="51"/>
    </location>
</feature>
<protein>
    <submittedName>
        <fullName evidence="2">Rad51-domain-containing protein</fullName>
    </submittedName>
</protein>
<dbReference type="Proteomes" id="UP000076842">
    <property type="component" value="Unassembled WGS sequence"/>
</dbReference>
<accession>A0A165F0W2</accession>